<feature type="region of interest" description="Disordered" evidence="3">
    <location>
        <begin position="623"/>
        <end position="719"/>
    </location>
</feature>
<reference evidence="5 6" key="1">
    <citation type="submission" date="2019-02" db="EMBL/GenBank/DDBJ databases">
        <title>Genome sequencing of the rare red list fungi Antrodiella citrinella (Flaviporus citrinellus).</title>
        <authorList>
            <person name="Buettner E."/>
            <person name="Kellner H."/>
        </authorList>
    </citation>
    <scope>NUCLEOTIDE SEQUENCE [LARGE SCALE GENOMIC DNA]</scope>
    <source>
        <strain evidence="5 6">DSM 108506</strain>
    </source>
</reference>
<evidence type="ECO:0000256" key="2">
    <source>
        <dbReference type="PROSITE-ProRule" id="PRU00176"/>
    </source>
</evidence>
<gene>
    <name evidence="5" type="ORF">EUX98_g2289</name>
</gene>
<keyword evidence="1 2" id="KW-0694">RNA-binding</keyword>
<feature type="compositionally biased region" description="Low complexity" evidence="3">
    <location>
        <begin position="873"/>
        <end position="888"/>
    </location>
</feature>
<dbReference type="InterPro" id="IPR000504">
    <property type="entry name" value="RRM_dom"/>
</dbReference>
<feature type="compositionally biased region" description="Polar residues" evidence="3">
    <location>
        <begin position="916"/>
        <end position="928"/>
    </location>
</feature>
<organism evidence="5 6">
    <name type="scientific">Antrodiella citrinella</name>
    <dbReference type="NCBI Taxonomy" id="2447956"/>
    <lineage>
        <taxon>Eukaryota</taxon>
        <taxon>Fungi</taxon>
        <taxon>Dikarya</taxon>
        <taxon>Basidiomycota</taxon>
        <taxon>Agaricomycotina</taxon>
        <taxon>Agaricomycetes</taxon>
        <taxon>Polyporales</taxon>
        <taxon>Steccherinaceae</taxon>
        <taxon>Antrodiella</taxon>
    </lineage>
</organism>
<feature type="compositionally biased region" description="Polar residues" evidence="3">
    <location>
        <begin position="175"/>
        <end position="195"/>
    </location>
</feature>
<evidence type="ECO:0000313" key="6">
    <source>
        <dbReference type="Proteomes" id="UP000308730"/>
    </source>
</evidence>
<dbReference type="GO" id="GO:0003723">
    <property type="term" value="F:RNA binding"/>
    <property type="evidence" value="ECO:0007669"/>
    <property type="project" value="UniProtKB-UniRule"/>
</dbReference>
<dbReference type="PROSITE" id="PS50102">
    <property type="entry name" value="RRM"/>
    <property type="match status" value="1"/>
</dbReference>
<evidence type="ECO:0000259" key="4">
    <source>
        <dbReference type="PROSITE" id="PS50102"/>
    </source>
</evidence>
<feature type="region of interest" description="Disordered" evidence="3">
    <location>
        <begin position="1"/>
        <end position="37"/>
    </location>
</feature>
<dbReference type="AlphaFoldDB" id="A0A4S4N7N1"/>
<evidence type="ECO:0000313" key="5">
    <source>
        <dbReference type="EMBL" id="THH31910.1"/>
    </source>
</evidence>
<protein>
    <recommendedName>
        <fullName evidence="4">RRM domain-containing protein</fullName>
    </recommendedName>
</protein>
<feature type="region of interest" description="Disordered" evidence="3">
    <location>
        <begin position="903"/>
        <end position="1009"/>
    </location>
</feature>
<feature type="region of interest" description="Disordered" evidence="3">
    <location>
        <begin position="50"/>
        <end position="76"/>
    </location>
</feature>
<dbReference type="Proteomes" id="UP000308730">
    <property type="component" value="Unassembled WGS sequence"/>
</dbReference>
<dbReference type="Gene3D" id="3.30.70.330">
    <property type="match status" value="2"/>
</dbReference>
<dbReference type="FunFam" id="3.30.70.330:FF:000428">
    <property type="entry name" value="Related to WHI3-involved in regulation of cell size"/>
    <property type="match status" value="1"/>
</dbReference>
<dbReference type="SMART" id="SM00360">
    <property type="entry name" value="RRM"/>
    <property type="match status" value="1"/>
</dbReference>
<comment type="caution">
    <text evidence="5">The sequence shown here is derived from an EMBL/GenBank/DDBJ whole genome shotgun (WGS) entry which is preliminary data.</text>
</comment>
<dbReference type="Pfam" id="PF00076">
    <property type="entry name" value="RRM_1"/>
    <property type="match status" value="1"/>
</dbReference>
<feature type="compositionally biased region" description="Low complexity" evidence="3">
    <location>
        <begin position="937"/>
        <end position="953"/>
    </location>
</feature>
<dbReference type="EMBL" id="SGPM01000034">
    <property type="protein sequence ID" value="THH31910.1"/>
    <property type="molecule type" value="Genomic_DNA"/>
</dbReference>
<accession>A0A4S4N7N1</accession>
<feature type="compositionally biased region" description="Low complexity" evidence="3">
    <location>
        <begin position="701"/>
        <end position="713"/>
    </location>
</feature>
<name>A0A4S4N7N1_9APHY</name>
<feature type="compositionally biased region" description="Polar residues" evidence="3">
    <location>
        <begin position="748"/>
        <end position="761"/>
    </location>
</feature>
<feature type="compositionally biased region" description="Low complexity" evidence="3">
    <location>
        <begin position="628"/>
        <end position="642"/>
    </location>
</feature>
<dbReference type="OrthoDB" id="431169at2759"/>
<feature type="region of interest" description="Disordered" evidence="3">
    <location>
        <begin position="111"/>
        <end position="220"/>
    </location>
</feature>
<feature type="domain" description="RRM" evidence="4">
    <location>
        <begin position="772"/>
        <end position="859"/>
    </location>
</feature>
<feature type="compositionally biased region" description="Basic and acidic residues" evidence="3">
    <location>
        <begin position="903"/>
        <end position="915"/>
    </location>
</feature>
<feature type="compositionally biased region" description="Polar residues" evidence="3">
    <location>
        <begin position="657"/>
        <end position="689"/>
    </location>
</feature>
<proteinExistence type="predicted"/>
<feature type="region of interest" description="Disordered" evidence="3">
    <location>
        <begin position="472"/>
        <end position="531"/>
    </location>
</feature>
<feature type="compositionally biased region" description="Polar residues" evidence="3">
    <location>
        <begin position="23"/>
        <end position="37"/>
    </location>
</feature>
<dbReference type="InterPro" id="IPR012677">
    <property type="entry name" value="Nucleotide-bd_a/b_plait_sf"/>
</dbReference>
<dbReference type="InterPro" id="IPR035979">
    <property type="entry name" value="RBD_domain_sf"/>
</dbReference>
<dbReference type="PANTHER" id="PTHR10501">
    <property type="entry name" value="U1 SMALL NUCLEAR RIBONUCLEOPROTEIN A/U2 SMALL NUCLEAR RIBONUCLEOPROTEIN B"/>
    <property type="match status" value="1"/>
</dbReference>
<feature type="compositionally biased region" description="Polar residues" evidence="3">
    <location>
        <begin position="954"/>
        <end position="990"/>
    </location>
</feature>
<feature type="compositionally biased region" description="Polar residues" evidence="3">
    <location>
        <begin position="1"/>
        <end position="15"/>
    </location>
</feature>
<sequence length="1022" mass="107782">MNSVPPLSSDFSSIPSMGDHDPLNQQHKLNGFSSSGSYRTSLFAQPTMLNTRTGRQHLPPPSFRDTPSNNTFTQAPIGYSQQSQSDIYVSSPPLQQATASLHSFDSMHGPYDGYGMTAPQAGPGVLTNGQQQQPKQAPFGGLDPYRMGMDSALPSQSHLGGGNKQGSLSGPPGLSNLQQPGAGTQQASFQGQGQLPLNGIHGHQLAFGPSSHLGAGNGTAVQNVNGTAGLNQATQSSQQPPQEEISTIFVVGFPEDMQEREFQNMFTFSAGFEAATLKIPNKELTAYGSAGAPPGVGARGATGLPLHYGGQNDPYNVVTLNQGGVLVDGGRDGTTTSWPAVAPIGMGLGMDAASNEHFVPSMQPPRKQIIGFAKFRTRQEALEARDVLQGRRVDMEKGSVLKAEMAKKNLHTKRGPGVGPLALGLMSGGVGATESLTGLGVSGAGGASASTELFTQRDRELGAMGMIGLAQRRDRMLDGREEEERERRRAADASAVGSLATPLATFGPRGARERAEEDERERERKRKEKEAQRLMQNSFAFEAFHSVPHQMVREGANSLLSAENGVTDGNESLYGVSSLASLQSQPPRETFGTSPWGTSLRDLGNSAALRKISAPGALTTSISELQPHRPSSPSSQHSPPSRENAPSPPSATSGSSVNGSTLPTSVSAPFSPPTLSSHLRSGSPTNSDPQFHDLQQHSRAVKSNSLSSSSSQSGHEEELSRAVGALNVNINAQQPGGSSNGTGGSTSPQLPSPASNGSSGMRNPGDHNPPINTLYVGNLPPSPTPGSSPPMFLEEKLRDLFSKRPGYRKLCFRQKSNGPMCFVEFEDVAYASLALKELHGHTLDGLIKGGGIRLSYSKNPLGVRTPTNSTTGSSFSQQQQQSQQILNSQQQPFFSEAFHPRQGEIIDPIRSRRDTSGLTSPTSSTYHYSMSPPPRFFPTSPSSPTFGAPGTGSFPRTSTNAQGFGTFVSVNGGPSQQPHPVSPTATNGNAFSPFGMLPPAHGNIPDASNDEHIAHVLTSAHS</sequence>
<keyword evidence="6" id="KW-1185">Reference proteome</keyword>
<feature type="compositionally biased region" description="Polar residues" evidence="3">
    <location>
        <begin position="65"/>
        <end position="76"/>
    </location>
</feature>
<feature type="region of interest" description="Disordered" evidence="3">
    <location>
        <begin position="859"/>
        <end position="888"/>
    </location>
</feature>
<evidence type="ECO:0000256" key="1">
    <source>
        <dbReference type="ARBA" id="ARBA00022884"/>
    </source>
</evidence>
<evidence type="ECO:0000256" key="3">
    <source>
        <dbReference type="SAM" id="MobiDB-lite"/>
    </source>
</evidence>
<feature type="region of interest" description="Disordered" evidence="3">
    <location>
        <begin position="731"/>
        <end position="789"/>
    </location>
</feature>
<dbReference type="SUPFAM" id="SSF54928">
    <property type="entry name" value="RNA-binding domain, RBD"/>
    <property type="match status" value="1"/>
</dbReference>